<evidence type="ECO:0000313" key="3">
    <source>
        <dbReference type="Proteomes" id="UP000244336"/>
    </source>
</evidence>
<organism evidence="2 3">
    <name type="scientific">Panicum hallii var. hallii</name>
    <dbReference type="NCBI Taxonomy" id="1504633"/>
    <lineage>
        <taxon>Eukaryota</taxon>
        <taxon>Viridiplantae</taxon>
        <taxon>Streptophyta</taxon>
        <taxon>Embryophyta</taxon>
        <taxon>Tracheophyta</taxon>
        <taxon>Spermatophyta</taxon>
        <taxon>Magnoliopsida</taxon>
        <taxon>Liliopsida</taxon>
        <taxon>Poales</taxon>
        <taxon>Poaceae</taxon>
        <taxon>PACMAD clade</taxon>
        <taxon>Panicoideae</taxon>
        <taxon>Panicodae</taxon>
        <taxon>Paniceae</taxon>
        <taxon>Panicinae</taxon>
        <taxon>Panicum</taxon>
        <taxon>Panicum sect. Panicum</taxon>
    </lineage>
</organism>
<keyword evidence="3" id="KW-1185">Reference proteome</keyword>
<protein>
    <submittedName>
        <fullName evidence="2">Uncharacterized protein</fullName>
    </submittedName>
</protein>
<feature type="region of interest" description="Disordered" evidence="1">
    <location>
        <begin position="1"/>
        <end position="63"/>
    </location>
</feature>
<feature type="compositionally biased region" description="Low complexity" evidence="1">
    <location>
        <begin position="52"/>
        <end position="63"/>
    </location>
</feature>
<dbReference type="AlphaFoldDB" id="A0A2T7CRS5"/>
<accession>A0A2T7CRS5</accession>
<proteinExistence type="predicted"/>
<gene>
    <name evidence="2" type="ORF">GQ55_7G013900</name>
</gene>
<dbReference type="Proteomes" id="UP000244336">
    <property type="component" value="Chromosome 7"/>
</dbReference>
<feature type="compositionally biased region" description="Basic residues" evidence="1">
    <location>
        <begin position="12"/>
        <end position="21"/>
    </location>
</feature>
<dbReference type="Gramene" id="PUZ46035">
    <property type="protein sequence ID" value="PUZ46035"/>
    <property type="gene ID" value="GQ55_7G013900"/>
</dbReference>
<name>A0A2T7CRS5_9POAL</name>
<reference evidence="2 3" key="1">
    <citation type="submission" date="2018-04" db="EMBL/GenBank/DDBJ databases">
        <title>WGS assembly of Panicum hallii var. hallii HAL2.</title>
        <authorList>
            <person name="Lovell J."/>
            <person name="Jenkins J."/>
            <person name="Lowry D."/>
            <person name="Mamidi S."/>
            <person name="Sreedasyam A."/>
            <person name="Weng X."/>
            <person name="Barry K."/>
            <person name="Bonette J."/>
            <person name="Campitelli B."/>
            <person name="Daum C."/>
            <person name="Gordon S."/>
            <person name="Gould B."/>
            <person name="Lipzen A."/>
            <person name="MacQueen A."/>
            <person name="Palacio-Mejia J."/>
            <person name="Plott C."/>
            <person name="Shakirov E."/>
            <person name="Shu S."/>
            <person name="Yoshinaga Y."/>
            <person name="Zane M."/>
            <person name="Rokhsar D."/>
            <person name="Grimwood J."/>
            <person name="Schmutz J."/>
            <person name="Juenger T."/>
        </authorList>
    </citation>
    <scope>NUCLEOTIDE SEQUENCE [LARGE SCALE GENOMIC DNA]</scope>
    <source>
        <strain evidence="3">cv. HAL2</strain>
    </source>
</reference>
<evidence type="ECO:0000313" key="2">
    <source>
        <dbReference type="EMBL" id="PUZ46035.1"/>
    </source>
</evidence>
<sequence length="74" mass="8026">MTAQMIGNAHRTCVRPRKRMRAAPPVPRLRYGASPSTRAPPLRPSAAPPPWRRASATAPPRAPPLRLGAASCFF</sequence>
<feature type="compositionally biased region" description="Pro residues" evidence="1">
    <location>
        <begin position="41"/>
        <end position="51"/>
    </location>
</feature>
<evidence type="ECO:0000256" key="1">
    <source>
        <dbReference type="SAM" id="MobiDB-lite"/>
    </source>
</evidence>
<dbReference type="EMBL" id="CM009755">
    <property type="protein sequence ID" value="PUZ46035.1"/>
    <property type="molecule type" value="Genomic_DNA"/>
</dbReference>